<dbReference type="PANTHER" id="PTHR24543:SF291">
    <property type="entry name" value="SMOKE ALARM, ISOFORM D"/>
    <property type="match status" value="1"/>
</dbReference>
<dbReference type="KEGG" id="nve:5508020"/>
<dbReference type="Proteomes" id="UP000001593">
    <property type="component" value="Unassembled WGS sequence"/>
</dbReference>
<dbReference type="OMA" id="KYTICAV"/>
<gene>
    <name evidence="2" type="ORF">NEMVEDRAFT_v1g119393</name>
</gene>
<keyword evidence="3" id="KW-1185">Reference proteome</keyword>
<dbReference type="Pfam" id="PF00754">
    <property type="entry name" value="F5_F8_type_C"/>
    <property type="match status" value="1"/>
</dbReference>
<evidence type="ECO:0000313" key="2">
    <source>
        <dbReference type="EMBL" id="EDO36568.1"/>
    </source>
</evidence>
<dbReference type="AlphaFoldDB" id="A7SIB7"/>
<dbReference type="STRING" id="45351.A7SIB7"/>
<name>A7SIB7_NEMVE</name>
<proteinExistence type="predicted"/>
<dbReference type="SUPFAM" id="SSF49785">
    <property type="entry name" value="Galactose-binding domain-like"/>
    <property type="match status" value="1"/>
</dbReference>
<dbReference type="PhylomeDB" id="A7SIB7"/>
<dbReference type="PANTHER" id="PTHR24543">
    <property type="entry name" value="MULTICOPPER OXIDASE-RELATED"/>
    <property type="match status" value="1"/>
</dbReference>
<dbReference type="OrthoDB" id="5985199at2759"/>
<organism evidence="2 3">
    <name type="scientific">Nematostella vectensis</name>
    <name type="common">Starlet sea anemone</name>
    <dbReference type="NCBI Taxonomy" id="45351"/>
    <lineage>
        <taxon>Eukaryota</taxon>
        <taxon>Metazoa</taxon>
        <taxon>Cnidaria</taxon>
        <taxon>Anthozoa</taxon>
        <taxon>Hexacorallia</taxon>
        <taxon>Actiniaria</taxon>
        <taxon>Edwardsiidae</taxon>
        <taxon>Nematostella</taxon>
    </lineage>
</organism>
<reference evidence="2 3" key="1">
    <citation type="journal article" date="2007" name="Science">
        <title>Sea anemone genome reveals ancestral eumetazoan gene repertoire and genomic organization.</title>
        <authorList>
            <person name="Putnam N.H."/>
            <person name="Srivastava M."/>
            <person name="Hellsten U."/>
            <person name="Dirks B."/>
            <person name="Chapman J."/>
            <person name="Salamov A."/>
            <person name="Terry A."/>
            <person name="Shapiro H."/>
            <person name="Lindquist E."/>
            <person name="Kapitonov V.V."/>
            <person name="Jurka J."/>
            <person name="Genikhovich G."/>
            <person name="Grigoriev I.V."/>
            <person name="Lucas S.M."/>
            <person name="Steele R.E."/>
            <person name="Finnerty J.R."/>
            <person name="Technau U."/>
            <person name="Martindale M.Q."/>
            <person name="Rokhsar D.S."/>
        </authorList>
    </citation>
    <scope>NUCLEOTIDE SEQUENCE [LARGE SCALE GENOMIC DNA]</scope>
    <source>
        <strain evidence="3">CH2 X CH6</strain>
    </source>
</reference>
<dbReference type="Gene3D" id="2.60.120.260">
    <property type="entry name" value="Galactose-binding domain-like"/>
    <property type="match status" value="1"/>
</dbReference>
<evidence type="ECO:0000259" key="1">
    <source>
        <dbReference type="PROSITE" id="PS50022"/>
    </source>
</evidence>
<protein>
    <recommendedName>
        <fullName evidence="1">F5/8 type C domain-containing protein</fullName>
    </recommendedName>
</protein>
<evidence type="ECO:0000313" key="3">
    <source>
        <dbReference type="Proteomes" id="UP000001593"/>
    </source>
</evidence>
<dbReference type="PROSITE" id="PS50022">
    <property type="entry name" value="FA58C_3"/>
    <property type="match status" value="1"/>
</dbReference>
<dbReference type="SMART" id="SM00231">
    <property type="entry name" value="FA58C"/>
    <property type="match status" value="1"/>
</dbReference>
<dbReference type="FunFam" id="2.60.120.260:FF:000016">
    <property type="entry name" value="Contactin-associated protein-like 4 isoform 1"/>
    <property type="match status" value="1"/>
</dbReference>
<accession>A7SIB7</accession>
<dbReference type="HOGENOM" id="CLU_030066_1_1_1"/>
<dbReference type="EMBL" id="DS469667">
    <property type="protein sequence ID" value="EDO36568.1"/>
    <property type="molecule type" value="Genomic_DNA"/>
</dbReference>
<sequence>DSHIIPDSSFTASSFSNDKRLAHFARLNGQHYWVPSSASNAHGAWLQVDLLSKYTICAVATQGGTDPAYDTWITQYKLSLSTDGAGWEIYQENGADKVFPGNKDKPTVVKNFLSNKPSAQYVRFLPIAWADYAGGRVEVYGTR</sequence>
<dbReference type="InterPro" id="IPR000421">
    <property type="entry name" value="FA58C"/>
</dbReference>
<dbReference type="InterPro" id="IPR008979">
    <property type="entry name" value="Galactose-bd-like_sf"/>
</dbReference>
<feature type="domain" description="F5/8 type C" evidence="1">
    <location>
        <begin position="1"/>
        <end position="142"/>
    </location>
</feature>
<dbReference type="CDD" id="cd00057">
    <property type="entry name" value="FA58C"/>
    <property type="match status" value="1"/>
</dbReference>
<feature type="non-terminal residue" evidence="2">
    <location>
        <position position="143"/>
    </location>
</feature>
<dbReference type="InParanoid" id="A7SIB7"/>